<dbReference type="RefSeq" id="WP_272141868.1">
    <property type="nucleotide sequence ID" value="NZ_JAQNDM010000002.1"/>
</dbReference>
<protein>
    <submittedName>
        <fullName evidence="1">Uncharacterized protein</fullName>
    </submittedName>
</protein>
<dbReference type="Proteomes" id="UP001221838">
    <property type="component" value="Unassembled WGS sequence"/>
</dbReference>
<gene>
    <name evidence="1" type="ORF">POL68_25590</name>
</gene>
<comment type="caution">
    <text evidence="1">The sequence shown here is derived from an EMBL/GenBank/DDBJ whole genome shotgun (WGS) entry which is preliminary data.</text>
</comment>
<reference evidence="1 2" key="1">
    <citation type="submission" date="2022-11" db="EMBL/GenBank/DDBJ databases">
        <title>Minimal conservation of predation-associated metabolite biosynthetic gene clusters underscores biosynthetic potential of Myxococcota including descriptions for ten novel species: Archangium lansinium sp. nov., Myxococcus landrumus sp. nov., Nannocystis bai.</title>
        <authorList>
            <person name="Ahearne A."/>
            <person name="Stevens C."/>
            <person name="Dowd S."/>
        </authorList>
    </citation>
    <scope>NUCLEOTIDE SEQUENCE [LARGE SCALE GENOMIC DNA]</scope>
    <source>
        <strain evidence="1 2">NCWAL01</strain>
    </source>
</reference>
<name>A0ABT5DDV9_9BACT</name>
<sequence length="181" mass="19062">MRLTERLVGLSADDQGAAARRSVAQASLDELLDALDLEPLGEWALLHITYELTHRGAEIIAPIAAKLVARPTRPGKYGLTEAMVELFRYEPDTAGPEIVRALIEGGEAALRAGASSRDAGTYVVQLADCAVMAGRPFPEARPLALAYLERAQGEAEPYGFGVHRAAVLANGEPGGASGDSP</sequence>
<proteinExistence type="predicted"/>
<accession>A0ABT5DDV9</accession>
<evidence type="ECO:0000313" key="1">
    <source>
        <dbReference type="EMBL" id="MDC0711867.1"/>
    </source>
</evidence>
<evidence type="ECO:0000313" key="2">
    <source>
        <dbReference type="Proteomes" id="UP001221838"/>
    </source>
</evidence>
<organism evidence="1 2">
    <name type="scientific">Stigmatella ashevillensis</name>
    <dbReference type="NCBI Taxonomy" id="2995309"/>
    <lineage>
        <taxon>Bacteria</taxon>
        <taxon>Pseudomonadati</taxon>
        <taxon>Myxococcota</taxon>
        <taxon>Myxococcia</taxon>
        <taxon>Myxococcales</taxon>
        <taxon>Cystobacterineae</taxon>
        <taxon>Archangiaceae</taxon>
        <taxon>Stigmatella</taxon>
    </lineage>
</organism>
<dbReference type="EMBL" id="JAQNDM010000002">
    <property type="protein sequence ID" value="MDC0711867.1"/>
    <property type="molecule type" value="Genomic_DNA"/>
</dbReference>
<keyword evidence="2" id="KW-1185">Reference proteome</keyword>